<accession>A0A1M6RBV6</accession>
<reference evidence="3 4" key="1">
    <citation type="submission" date="2016-11" db="EMBL/GenBank/DDBJ databases">
        <authorList>
            <person name="Varghese N."/>
            <person name="Submissions S."/>
        </authorList>
    </citation>
    <scope>NUCLEOTIDE SEQUENCE [LARGE SCALE GENOMIC DNA]</scope>
    <source>
        <strain evidence="3 4">CGMCC 1.12174</strain>
        <strain evidence="2 5">DSM 26351</strain>
    </source>
</reference>
<keyword evidence="1" id="KW-0472">Membrane</keyword>
<proteinExistence type="predicted"/>
<dbReference type="InterPro" id="IPR009325">
    <property type="entry name" value="DUF983"/>
</dbReference>
<evidence type="ECO:0000313" key="4">
    <source>
        <dbReference type="Proteomes" id="UP000184031"/>
    </source>
</evidence>
<keyword evidence="5" id="KW-1185">Reference proteome</keyword>
<dbReference type="Pfam" id="PF06170">
    <property type="entry name" value="DUF983"/>
    <property type="match status" value="1"/>
</dbReference>
<keyword evidence="1" id="KW-1133">Transmembrane helix</keyword>
<comment type="caution">
    <text evidence="3">The sequence shown here is derived from an EMBL/GenBank/DDBJ whole genome shotgun (WGS) entry which is preliminary data.</text>
</comment>
<evidence type="ECO:0000256" key="1">
    <source>
        <dbReference type="SAM" id="Phobius"/>
    </source>
</evidence>
<evidence type="ECO:0000313" key="5">
    <source>
        <dbReference type="Proteomes" id="UP000198940"/>
    </source>
</evidence>
<feature type="transmembrane region" description="Helical" evidence="1">
    <location>
        <begin position="52"/>
        <end position="78"/>
    </location>
</feature>
<evidence type="ECO:0000313" key="2">
    <source>
        <dbReference type="EMBL" id="SFB74765.1"/>
    </source>
</evidence>
<dbReference type="EMBL" id="FOKU01000002">
    <property type="protein sequence ID" value="SFB74765.1"/>
    <property type="molecule type" value="Genomic_DNA"/>
</dbReference>
<evidence type="ECO:0000313" key="3">
    <source>
        <dbReference type="EMBL" id="SHK29916.1"/>
    </source>
</evidence>
<gene>
    <name evidence="2" type="ORF">SAMN04487891_10225</name>
    <name evidence="3" type="ORF">SAMN05216293_0700</name>
</gene>
<protein>
    <recommendedName>
        <fullName evidence="6">DUF983 domain-containing protein</fullName>
    </recommendedName>
</protein>
<dbReference type="AlphaFoldDB" id="A0A1M6RBV6"/>
<dbReference type="Proteomes" id="UP000198940">
    <property type="component" value="Unassembled WGS sequence"/>
</dbReference>
<feature type="transmembrane region" description="Helical" evidence="1">
    <location>
        <begin position="84"/>
        <end position="104"/>
    </location>
</feature>
<keyword evidence="1" id="KW-0812">Transmembrane</keyword>
<sequence>MVKIAGVIKGKCPNCKKGDIFETKGNIFLLQMPKMHKRCSVCNLKYEKETGFFFGAMFVSYALAVAEMVASLVIFWSFMDMAPLQVFMIVAFIAILTSTFNFRISRAIWIYLFN</sequence>
<dbReference type="EMBL" id="FRAT01000002">
    <property type="protein sequence ID" value="SHK29916.1"/>
    <property type="molecule type" value="Genomic_DNA"/>
</dbReference>
<dbReference type="RefSeq" id="WP_072876955.1">
    <property type="nucleotide sequence ID" value="NZ_FOKU01000002.1"/>
</dbReference>
<organism evidence="3 4">
    <name type="scientific">Flagellimonas taeanensis</name>
    <dbReference type="NCBI Taxonomy" id="1005926"/>
    <lineage>
        <taxon>Bacteria</taxon>
        <taxon>Pseudomonadati</taxon>
        <taxon>Bacteroidota</taxon>
        <taxon>Flavobacteriia</taxon>
        <taxon>Flavobacteriales</taxon>
        <taxon>Flavobacteriaceae</taxon>
        <taxon>Flagellimonas</taxon>
    </lineage>
</organism>
<evidence type="ECO:0008006" key="6">
    <source>
        <dbReference type="Google" id="ProtNLM"/>
    </source>
</evidence>
<dbReference type="STRING" id="1055723.SAMN05216293_0700"/>
<name>A0A1M6RBV6_9FLAO</name>
<dbReference type="Proteomes" id="UP000184031">
    <property type="component" value="Unassembled WGS sequence"/>
</dbReference>
<dbReference type="OrthoDB" id="9790326at2"/>